<dbReference type="AlphaFoldDB" id="A0AA51X8G7"/>
<dbReference type="RefSeq" id="WP_309204185.1">
    <property type="nucleotide sequence ID" value="NZ_CP133548.1"/>
</dbReference>
<evidence type="ECO:0000313" key="2">
    <source>
        <dbReference type="Proteomes" id="UP001239782"/>
    </source>
</evidence>
<dbReference type="EMBL" id="CP133548">
    <property type="protein sequence ID" value="WMS88961.1"/>
    <property type="molecule type" value="Genomic_DNA"/>
</dbReference>
<name>A0AA51X8G7_9GAMM</name>
<keyword evidence="2" id="KW-1185">Reference proteome</keyword>
<gene>
    <name evidence="1" type="ORF">Q9312_08605</name>
</gene>
<reference evidence="1 2" key="1">
    <citation type="submission" date="2023-08" db="EMBL/GenBank/DDBJ databases">
        <title>Pleionea litopenaei sp. nov., isolated from stomach of juvenile Litopenaeus vannamei.</title>
        <authorList>
            <person name="Rho A.M."/>
            <person name="Hwang C.Y."/>
        </authorList>
    </citation>
    <scope>NUCLEOTIDE SEQUENCE [LARGE SCALE GENOMIC DNA]</scope>
    <source>
        <strain evidence="1 2">HL-JVS1</strain>
    </source>
</reference>
<accession>A0AA51X8G7</accession>
<sequence length="404" mass="45587">MKNLILILISVVLISACKSSVDKPNIWSRAGSIAPKQFVEGEGLLVIGINPRAMNNKFKVSNKSERLISFSVKNISTGFVKIIQYTPGKSAVVTLPSGRYCLNSFNTYINLKLNHCKAPYFDVEADSVENGGITTIGVNYDANQNKVVHKIIDVDRSINMFGETLLSSDKLRIEEFYREHSFLSFPKVFYIKTPFGADNIVRLYEDGRGELQKYAQNQPYYKKGTWVKVGKEYVLSFYRGDLTYRVFDNGGTVVGLVSSKFVTNKPWSNVVENWLIVGTRTLTDANVNFSVFEHPYIVVDPGVAYPKAAYLSGETGVVELSFGLEKEHTSLNVYKPINISIESSSIKSVYAQTILESFRKYRYSLPKDVANKKFKEKVTLRITDDVPSVSFENSPVIYFNRYTN</sequence>
<dbReference type="KEGG" id="plei:Q9312_08605"/>
<dbReference type="Proteomes" id="UP001239782">
    <property type="component" value="Chromosome"/>
</dbReference>
<evidence type="ECO:0000313" key="1">
    <source>
        <dbReference type="EMBL" id="WMS88961.1"/>
    </source>
</evidence>
<protein>
    <submittedName>
        <fullName evidence="1">Uncharacterized protein</fullName>
    </submittedName>
</protein>
<proteinExistence type="predicted"/>
<dbReference type="PROSITE" id="PS51257">
    <property type="entry name" value="PROKAR_LIPOPROTEIN"/>
    <property type="match status" value="1"/>
</dbReference>
<organism evidence="1 2">
    <name type="scientific">Pleionea litopenaei</name>
    <dbReference type="NCBI Taxonomy" id="3070815"/>
    <lineage>
        <taxon>Bacteria</taxon>
        <taxon>Pseudomonadati</taxon>
        <taxon>Pseudomonadota</taxon>
        <taxon>Gammaproteobacteria</taxon>
        <taxon>Oceanospirillales</taxon>
        <taxon>Pleioneaceae</taxon>
        <taxon>Pleionea</taxon>
    </lineage>
</organism>